<organism evidence="1 2">
    <name type="scientific">Methylocella tundrae</name>
    <dbReference type="NCBI Taxonomy" id="227605"/>
    <lineage>
        <taxon>Bacteria</taxon>
        <taxon>Pseudomonadati</taxon>
        <taxon>Pseudomonadota</taxon>
        <taxon>Alphaproteobacteria</taxon>
        <taxon>Hyphomicrobiales</taxon>
        <taxon>Beijerinckiaceae</taxon>
        <taxon>Methylocella</taxon>
    </lineage>
</organism>
<dbReference type="Proteomes" id="UP000485880">
    <property type="component" value="Unassembled WGS sequence"/>
</dbReference>
<proteinExistence type="predicted"/>
<comment type="caution">
    <text evidence="1">The sequence shown here is derived from an EMBL/GenBank/DDBJ whole genome shotgun (WGS) entry which is preliminary data.</text>
</comment>
<gene>
    <name evidence="1" type="ORF">MPC4_350005</name>
</gene>
<keyword evidence="2" id="KW-1185">Reference proteome</keyword>
<sequence length="150" mass="16608">MCIIAGLYRVAADLGYLKFYLLPERGLFTIMHQAPTKILFDDLAAAASQLPKMKRAPAGSRGSIPSDTLLSPDREGLMVETSVISTFIPADEPWQITASVDARKLVAICKTIKEIGAVGEMIEISVEEREMWFKFRTTKFSIPTLWVKGA</sequence>
<dbReference type="EMBL" id="CABFMQ020000093">
    <property type="protein sequence ID" value="VTZ51299.1"/>
    <property type="molecule type" value="Genomic_DNA"/>
</dbReference>
<name>A0A8B6MAI7_METTU</name>
<dbReference type="AlphaFoldDB" id="A0A8B6MAI7"/>
<accession>A0A8B6MAI7</accession>
<reference evidence="1 2" key="1">
    <citation type="submission" date="2019-05" db="EMBL/GenBank/DDBJ databases">
        <authorList>
            <person name="Farhan Ul Haque M."/>
        </authorList>
    </citation>
    <scope>NUCLEOTIDE SEQUENCE [LARGE SCALE GENOMIC DNA]</scope>
    <source>
        <strain evidence="1">2</strain>
    </source>
</reference>
<protein>
    <submittedName>
        <fullName evidence="1">Uncharacterized protein</fullName>
    </submittedName>
</protein>
<evidence type="ECO:0000313" key="2">
    <source>
        <dbReference type="Proteomes" id="UP000485880"/>
    </source>
</evidence>
<evidence type="ECO:0000313" key="1">
    <source>
        <dbReference type="EMBL" id="VTZ51299.1"/>
    </source>
</evidence>